<dbReference type="SUPFAM" id="SSF46609">
    <property type="entry name" value="Fe,Mn superoxide dismutase (SOD), N-terminal domain"/>
    <property type="match status" value="1"/>
</dbReference>
<dbReference type="AlphaFoldDB" id="A0A837I6V3"/>
<dbReference type="InterPro" id="IPR019833">
    <property type="entry name" value="Mn/Fe_SOD_BS"/>
</dbReference>
<accession>A0A837I6V3</accession>
<comment type="caution">
    <text evidence="9">The sequence shown here is derived from an EMBL/GenBank/DDBJ whole genome shotgun (WGS) entry which is preliminary data.</text>
</comment>
<feature type="binding site" evidence="5">
    <location>
        <position position="27"/>
    </location>
    <ligand>
        <name>Mn(2+)</name>
        <dbReference type="ChEBI" id="CHEBI:29035"/>
    </ligand>
</feature>
<dbReference type="GO" id="GO:0046872">
    <property type="term" value="F:metal ion binding"/>
    <property type="evidence" value="ECO:0007669"/>
    <property type="project" value="UniProtKB-KW"/>
</dbReference>
<evidence type="ECO:0000313" key="9">
    <source>
        <dbReference type="EMBL" id="KKT33604.1"/>
    </source>
</evidence>
<keyword evidence="4 6" id="KW-0560">Oxidoreductase</keyword>
<dbReference type="Gene3D" id="1.10.287.990">
    <property type="entry name" value="Fe,Mn superoxide dismutase (SOD) domain"/>
    <property type="match status" value="1"/>
</dbReference>
<feature type="domain" description="Manganese/iron superoxide dismutase C-terminal" evidence="8">
    <location>
        <begin position="101"/>
        <end position="198"/>
    </location>
</feature>
<evidence type="ECO:0000313" key="10">
    <source>
        <dbReference type="Proteomes" id="UP000034012"/>
    </source>
</evidence>
<feature type="binding site" evidence="5">
    <location>
        <position position="169"/>
    </location>
    <ligand>
        <name>Mn(2+)</name>
        <dbReference type="ChEBI" id="CHEBI:29035"/>
    </ligand>
</feature>
<comment type="similarity">
    <text evidence="1 6">Belongs to the iron/manganese superoxide dismutase family.</text>
</comment>
<dbReference type="Pfam" id="PF00081">
    <property type="entry name" value="Sod_Fe_N"/>
    <property type="match status" value="1"/>
</dbReference>
<dbReference type="PANTHER" id="PTHR43595">
    <property type="entry name" value="37S RIBOSOMAL PROTEIN S26, MITOCHONDRIAL"/>
    <property type="match status" value="1"/>
</dbReference>
<dbReference type="Pfam" id="PF02777">
    <property type="entry name" value="Sod_Fe_C"/>
    <property type="match status" value="1"/>
</dbReference>
<dbReference type="EMBL" id="LCHK01000001">
    <property type="protein sequence ID" value="KKT33604.1"/>
    <property type="molecule type" value="Genomic_DNA"/>
</dbReference>
<dbReference type="InterPro" id="IPR019832">
    <property type="entry name" value="Mn/Fe_SOD_C"/>
</dbReference>
<feature type="binding site" evidence="5">
    <location>
        <position position="82"/>
    </location>
    <ligand>
        <name>Mn(2+)</name>
        <dbReference type="ChEBI" id="CHEBI:29035"/>
    </ligand>
</feature>
<dbReference type="GO" id="GO:0004784">
    <property type="term" value="F:superoxide dismutase activity"/>
    <property type="evidence" value="ECO:0007669"/>
    <property type="project" value="UniProtKB-EC"/>
</dbReference>
<evidence type="ECO:0000259" key="8">
    <source>
        <dbReference type="Pfam" id="PF02777"/>
    </source>
</evidence>
<feature type="domain" description="Manganese/iron superoxide dismutase N-terminal" evidence="7">
    <location>
        <begin position="2"/>
        <end position="89"/>
    </location>
</feature>
<name>A0A837I6V3_9BACT</name>
<dbReference type="PROSITE" id="PS00088">
    <property type="entry name" value="SOD_MN"/>
    <property type="match status" value="1"/>
</dbReference>
<protein>
    <recommendedName>
        <fullName evidence="2 6">Superoxide dismutase</fullName>
        <ecNumber evidence="2 6">1.15.1.1</ecNumber>
    </recommendedName>
</protein>
<dbReference type="GO" id="GO:0005737">
    <property type="term" value="C:cytoplasm"/>
    <property type="evidence" value="ECO:0007669"/>
    <property type="project" value="TreeGrafter"/>
</dbReference>
<comment type="function">
    <text evidence="6">Destroys radicals which are normally produced within the cells and which are toxic to biological systems.</text>
</comment>
<evidence type="ECO:0000256" key="4">
    <source>
        <dbReference type="ARBA" id="ARBA00023002"/>
    </source>
</evidence>
<dbReference type="EC" id="1.15.1.1" evidence="2 6"/>
<evidence type="ECO:0000256" key="6">
    <source>
        <dbReference type="RuleBase" id="RU000414"/>
    </source>
</evidence>
<dbReference type="Gene3D" id="3.55.40.20">
    <property type="entry name" value="Iron/manganese superoxide dismutase, C-terminal domain"/>
    <property type="match status" value="1"/>
</dbReference>
<evidence type="ECO:0000256" key="3">
    <source>
        <dbReference type="ARBA" id="ARBA00022723"/>
    </source>
</evidence>
<dbReference type="InterPro" id="IPR036314">
    <property type="entry name" value="SOD_C_sf"/>
</dbReference>
<sequence length="202" mass="23334">MKFELPKLKYSYDALEPHIDRETMKIHYLKHHQGYIDKLNLIVEKDANLKGVTAEYMLANLGRIPSGIRQPVVNFAGGHVNHSFFWQIMTPEKTTPGELTNKLISNKWDSLEIFLEEYAKRALGIFGSGWVWLVVLNDQPGIDIVTTANQDSPISNGQTPVLGIDVWEHAYYLKYQSKRDEYIRAWMNVINWNTVEARLLKT</sequence>
<feature type="non-terminal residue" evidence="9">
    <location>
        <position position="202"/>
    </location>
</feature>
<evidence type="ECO:0000259" key="7">
    <source>
        <dbReference type="Pfam" id="PF00081"/>
    </source>
</evidence>
<dbReference type="PANTHER" id="PTHR43595:SF2">
    <property type="entry name" value="SMALL RIBOSOMAL SUBUNIT PROTEIN MS42"/>
    <property type="match status" value="1"/>
</dbReference>
<evidence type="ECO:0000256" key="5">
    <source>
        <dbReference type="PIRSR" id="PIRSR000349-1"/>
    </source>
</evidence>
<organism evidence="9 10">
    <name type="scientific">Candidatus Woesebacteria bacterium GW2011_GWB1_44_11</name>
    <dbReference type="NCBI Taxonomy" id="1618579"/>
    <lineage>
        <taxon>Bacteria</taxon>
        <taxon>Candidatus Woeseibacteriota</taxon>
    </lineage>
</organism>
<feature type="binding site" evidence="5">
    <location>
        <position position="165"/>
    </location>
    <ligand>
        <name>Mn(2+)</name>
        <dbReference type="ChEBI" id="CHEBI:29035"/>
    </ligand>
</feature>
<keyword evidence="3 5" id="KW-0479">Metal-binding</keyword>
<dbReference type="Proteomes" id="UP000034012">
    <property type="component" value="Unassembled WGS sequence"/>
</dbReference>
<dbReference type="PIRSF" id="PIRSF000349">
    <property type="entry name" value="SODismutase"/>
    <property type="match status" value="1"/>
</dbReference>
<evidence type="ECO:0000256" key="1">
    <source>
        <dbReference type="ARBA" id="ARBA00008714"/>
    </source>
</evidence>
<reference evidence="9 10" key="1">
    <citation type="journal article" date="2015" name="Nature">
        <title>rRNA introns, odd ribosomes, and small enigmatic genomes across a large radiation of phyla.</title>
        <authorList>
            <person name="Brown C.T."/>
            <person name="Hug L.A."/>
            <person name="Thomas B.C."/>
            <person name="Sharon I."/>
            <person name="Castelle C.J."/>
            <person name="Singh A."/>
            <person name="Wilkins M.J."/>
            <person name="Williams K.H."/>
            <person name="Banfield J.F."/>
        </authorList>
    </citation>
    <scope>NUCLEOTIDE SEQUENCE [LARGE SCALE GENOMIC DNA]</scope>
</reference>
<gene>
    <name evidence="9" type="ORF">UW20_C0001G0115</name>
</gene>
<proteinExistence type="inferred from homology"/>
<dbReference type="InterPro" id="IPR001189">
    <property type="entry name" value="Mn/Fe_SOD"/>
</dbReference>
<comment type="catalytic activity">
    <reaction evidence="6">
        <text>2 superoxide + 2 H(+) = H2O2 + O2</text>
        <dbReference type="Rhea" id="RHEA:20696"/>
        <dbReference type="ChEBI" id="CHEBI:15378"/>
        <dbReference type="ChEBI" id="CHEBI:15379"/>
        <dbReference type="ChEBI" id="CHEBI:16240"/>
        <dbReference type="ChEBI" id="CHEBI:18421"/>
        <dbReference type="EC" id="1.15.1.1"/>
    </reaction>
</comment>
<evidence type="ECO:0000256" key="2">
    <source>
        <dbReference type="ARBA" id="ARBA00012682"/>
    </source>
</evidence>
<dbReference type="InterPro" id="IPR036324">
    <property type="entry name" value="Mn/Fe_SOD_N_sf"/>
</dbReference>
<dbReference type="InterPro" id="IPR019831">
    <property type="entry name" value="Mn/Fe_SOD_N"/>
</dbReference>
<dbReference type="PRINTS" id="PR01703">
    <property type="entry name" value="MNSODISMTASE"/>
</dbReference>
<dbReference type="SUPFAM" id="SSF54719">
    <property type="entry name" value="Fe,Mn superoxide dismutase (SOD), C-terminal domain"/>
    <property type="match status" value="1"/>
</dbReference>